<dbReference type="EMBL" id="MK072443">
    <property type="protein sequence ID" value="AYV85210.1"/>
    <property type="molecule type" value="Genomic_DNA"/>
</dbReference>
<feature type="domain" description="UBR-type" evidence="5">
    <location>
        <begin position="16"/>
        <end position="83"/>
    </location>
</feature>
<evidence type="ECO:0000259" key="5">
    <source>
        <dbReference type="PROSITE" id="PS51157"/>
    </source>
</evidence>
<dbReference type="CDD" id="cd19671">
    <property type="entry name" value="UBR-box_UBR4_5_6_7"/>
    <property type="match status" value="1"/>
</dbReference>
<comment type="similarity">
    <text evidence="1">Belongs to the serpin family. Poxviruses subfamily.</text>
</comment>
<evidence type="ECO:0000256" key="4">
    <source>
        <dbReference type="ARBA" id="ARBA00022833"/>
    </source>
</evidence>
<organism evidence="6">
    <name type="scientific">Satyrvirus sp</name>
    <dbReference type="NCBI Taxonomy" id="2487771"/>
    <lineage>
        <taxon>Viruses</taxon>
        <taxon>Varidnaviria</taxon>
        <taxon>Bamfordvirae</taxon>
        <taxon>Nucleocytoviricota</taxon>
        <taxon>Megaviricetes</taxon>
        <taxon>Imitervirales</taxon>
        <taxon>Mimiviridae</taxon>
        <taxon>Megamimivirinae</taxon>
    </lineage>
</organism>
<proteinExistence type="inferred from homology"/>
<reference evidence="6" key="1">
    <citation type="submission" date="2018-10" db="EMBL/GenBank/DDBJ databases">
        <title>Hidden diversity of soil giant viruses.</title>
        <authorList>
            <person name="Schulz F."/>
            <person name="Alteio L."/>
            <person name="Goudeau D."/>
            <person name="Ryan E.M."/>
            <person name="Malmstrom R.R."/>
            <person name="Blanchard J."/>
            <person name="Woyke T."/>
        </authorList>
    </citation>
    <scope>NUCLEOTIDE SEQUENCE</scope>
    <source>
        <strain evidence="6">SAV1</strain>
    </source>
</reference>
<dbReference type="InterPro" id="IPR003126">
    <property type="entry name" value="Znf_UBR"/>
</dbReference>
<dbReference type="PANTHER" id="PTHR11461:SF367">
    <property type="entry name" value="GH21475P-RELATED"/>
    <property type="match status" value="1"/>
</dbReference>
<evidence type="ECO:0000256" key="3">
    <source>
        <dbReference type="ARBA" id="ARBA00022771"/>
    </source>
</evidence>
<gene>
    <name evidence="6" type="ORF">Satyrvirus7_4</name>
</gene>
<protein>
    <submittedName>
        <fullName evidence="6">Serpin</fullName>
    </submittedName>
</protein>
<keyword evidence="2" id="KW-0479">Metal-binding</keyword>
<dbReference type="Gene3D" id="3.30.497.10">
    <property type="entry name" value="Antithrombin, subunit I, domain 2"/>
    <property type="match status" value="1"/>
</dbReference>
<dbReference type="PROSITE" id="PS51157">
    <property type="entry name" value="ZF_UBR"/>
    <property type="match status" value="2"/>
</dbReference>
<dbReference type="InterPro" id="IPR023795">
    <property type="entry name" value="Serpin_CS"/>
</dbReference>
<dbReference type="SMART" id="SM00093">
    <property type="entry name" value="SERPIN"/>
    <property type="match status" value="1"/>
</dbReference>
<evidence type="ECO:0000256" key="2">
    <source>
        <dbReference type="ARBA" id="ARBA00022723"/>
    </source>
</evidence>
<accession>A0A3G5ADF9</accession>
<sequence length="528" mass="59622">MKSQSAYLSGDVYLSNKCTIHYTLSENHQQPGVRCSTCYPSSADYICFQCALTCHKGHNLGEVTNADFCCKCGSSGLCKKTDNNNLDIVALNSCTFPLSGENYKIQYWVHCRTCFKDPSEGACMYCIKKCHAGHDVAMKNHSPFFCDCGAHGLCNNNKKKSSNLTSNLAFKIELPDLTNKQFVEKMASVLDKGSVYSPLSITFLLSMLHCGSAGTTEKQLSLLLGSTFNFEKMVSLYNLFNDDVVKMSNLILIDQNQKIKGDYVSKISKVSRIDIENFVSENLDSITEKCNKYIRERTNGKINDVIKSDMLKKAVMVLVNVICFKAKWMLPFDKTRTQIEKFNDVIFVEMMKQDGAKLFPFWKDECVKILEMTYMGGDYCMGFILPHEGVEFKTVFKYLSNLPQLKSERVSVSVPKFTQRKNIKLVSKMQTLGLTEIFDKYASNLNLMNDDNNRNLYVSELIHEAVVIVDESGTEAHAVTVAVARCVPTCAIICETFYANRSFVYYIKHMPTGLMMFIGDFHGELILI</sequence>
<name>A0A3G5ADF9_9VIRU</name>
<dbReference type="InterPro" id="IPR000215">
    <property type="entry name" value="Serpin_fam"/>
</dbReference>
<dbReference type="SUPFAM" id="SSF56574">
    <property type="entry name" value="Serpins"/>
    <property type="match status" value="1"/>
</dbReference>
<keyword evidence="3" id="KW-0863">Zinc-finger</keyword>
<dbReference type="CDD" id="cd19674">
    <property type="entry name" value="UBR-box_UBR4_like"/>
    <property type="match status" value="1"/>
</dbReference>
<dbReference type="PANTHER" id="PTHR11461">
    <property type="entry name" value="SERINE PROTEASE INHIBITOR, SERPIN"/>
    <property type="match status" value="1"/>
</dbReference>
<dbReference type="InterPro" id="IPR042185">
    <property type="entry name" value="Serpin_sf_2"/>
</dbReference>
<dbReference type="InterPro" id="IPR042178">
    <property type="entry name" value="Serpin_sf_1"/>
</dbReference>
<dbReference type="GO" id="GO:0008270">
    <property type="term" value="F:zinc ion binding"/>
    <property type="evidence" value="ECO:0007669"/>
    <property type="project" value="UniProtKB-KW"/>
</dbReference>
<dbReference type="GO" id="GO:0005615">
    <property type="term" value="C:extracellular space"/>
    <property type="evidence" value="ECO:0007669"/>
    <property type="project" value="InterPro"/>
</dbReference>
<dbReference type="InterPro" id="IPR023796">
    <property type="entry name" value="Serpin_dom"/>
</dbReference>
<dbReference type="Pfam" id="PF00079">
    <property type="entry name" value="Serpin"/>
    <property type="match status" value="1"/>
</dbReference>
<keyword evidence="4" id="KW-0862">Zinc</keyword>
<feature type="domain" description="UBR-type" evidence="5">
    <location>
        <begin position="92"/>
        <end position="159"/>
    </location>
</feature>
<evidence type="ECO:0000256" key="1">
    <source>
        <dbReference type="ARBA" id="ARBA00008009"/>
    </source>
</evidence>
<dbReference type="Gene3D" id="2.30.39.10">
    <property type="entry name" value="Alpha-1-antitrypsin, domain 1"/>
    <property type="match status" value="1"/>
</dbReference>
<dbReference type="PROSITE" id="PS00284">
    <property type="entry name" value="SERPIN"/>
    <property type="match status" value="1"/>
</dbReference>
<dbReference type="SMART" id="SM00396">
    <property type="entry name" value="ZnF_UBR1"/>
    <property type="match status" value="2"/>
</dbReference>
<dbReference type="InterPro" id="IPR036186">
    <property type="entry name" value="Serpin_sf"/>
</dbReference>
<dbReference type="GO" id="GO:0004867">
    <property type="term" value="F:serine-type endopeptidase inhibitor activity"/>
    <property type="evidence" value="ECO:0007669"/>
    <property type="project" value="InterPro"/>
</dbReference>
<dbReference type="Pfam" id="PF02207">
    <property type="entry name" value="zf-UBR"/>
    <property type="match status" value="2"/>
</dbReference>
<evidence type="ECO:0000313" key="6">
    <source>
        <dbReference type="EMBL" id="AYV85210.1"/>
    </source>
</evidence>